<dbReference type="Proteomes" id="UP001056681">
    <property type="component" value="Chromosome"/>
</dbReference>
<evidence type="ECO:0000256" key="1">
    <source>
        <dbReference type="ARBA" id="ARBA00023186"/>
    </source>
</evidence>
<feature type="domain" description="J" evidence="4">
    <location>
        <begin position="9"/>
        <end position="69"/>
    </location>
</feature>
<feature type="transmembrane region" description="Helical" evidence="3">
    <location>
        <begin position="119"/>
        <end position="136"/>
    </location>
</feature>
<dbReference type="CDD" id="cd06257">
    <property type="entry name" value="DnaJ"/>
    <property type="match status" value="1"/>
</dbReference>
<evidence type="ECO:0000313" key="6">
    <source>
        <dbReference type="Proteomes" id="UP001056681"/>
    </source>
</evidence>
<accession>A0ABY4T592</accession>
<gene>
    <name evidence="5" type="ORF">IM816_08295</name>
</gene>
<keyword evidence="3" id="KW-0812">Transmembrane</keyword>
<evidence type="ECO:0000313" key="5">
    <source>
        <dbReference type="EMBL" id="URL60068.1"/>
    </source>
</evidence>
<sequence length="221" mass="24742">MAHETDFIDLYRKLRLEPGCTLDDFKQAYRRHVALWHPDRRRGSRADTLAAARLQRLTVQYAAAMDFHRRHGRLPGAPIGARSAGPRVEAERDEASTATPLRASMPPSARPRAHMAMRWWLAGAVLGIGALALWMWPDDEPVETESVAEPVAMVEHDRPAARFIALGMTPADVAAIEGEPTRRGADRWEYGPSWVRFEGGAVTDWYSSPLRNLRTASTRAH</sequence>
<keyword evidence="3" id="KW-0472">Membrane</keyword>
<proteinExistence type="predicted"/>
<dbReference type="InterPro" id="IPR001623">
    <property type="entry name" value="DnaJ_domain"/>
</dbReference>
<keyword evidence="3" id="KW-1133">Transmembrane helix</keyword>
<evidence type="ECO:0000256" key="3">
    <source>
        <dbReference type="SAM" id="Phobius"/>
    </source>
</evidence>
<keyword evidence="1" id="KW-0143">Chaperone</keyword>
<dbReference type="InterPro" id="IPR036869">
    <property type="entry name" value="J_dom_sf"/>
</dbReference>
<dbReference type="SUPFAM" id="SSF46565">
    <property type="entry name" value="Chaperone J-domain"/>
    <property type="match status" value="1"/>
</dbReference>
<evidence type="ECO:0000259" key="4">
    <source>
        <dbReference type="PROSITE" id="PS50076"/>
    </source>
</evidence>
<dbReference type="PROSITE" id="PS50076">
    <property type="entry name" value="DNAJ_2"/>
    <property type="match status" value="1"/>
</dbReference>
<dbReference type="Gene3D" id="1.10.287.110">
    <property type="entry name" value="DnaJ domain"/>
    <property type="match status" value="1"/>
</dbReference>
<protein>
    <submittedName>
        <fullName evidence="5">J domain-containing protein</fullName>
    </submittedName>
</protein>
<dbReference type="RefSeq" id="WP_250340519.1">
    <property type="nucleotide sequence ID" value="NZ_CP063231.1"/>
</dbReference>
<feature type="region of interest" description="Disordered" evidence="2">
    <location>
        <begin position="75"/>
        <end position="108"/>
    </location>
</feature>
<dbReference type="EMBL" id="CP063231">
    <property type="protein sequence ID" value="URL60068.1"/>
    <property type="molecule type" value="Genomic_DNA"/>
</dbReference>
<name>A0ABY4T592_9GAMM</name>
<keyword evidence="6" id="KW-1185">Reference proteome</keyword>
<reference evidence="5" key="1">
    <citation type="submission" date="2020-10" db="EMBL/GenBank/DDBJ databases">
        <title>Whole-genome sequence of Luteibacter sp. EIF3.</title>
        <authorList>
            <person name="Friedrich I."/>
            <person name="Hertel R."/>
            <person name="Daniel R."/>
        </authorList>
    </citation>
    <scope>NUCLEOTIDE SEQUENCE</scope>
    <source>
        <strain evidence="5">EIF3</strain>
    </source>
</reference>
<evidence type="ECO:0000256" key="2">
    <source>
        <dbReference type="SAM" id="MobiDB-lite"/>
    </source>
</evidence>
<organism evidence="5 6">
    <name type="scientific">Luteibacter flocculans</name>
    <dbReference type="NCBI Taxonomy" id="2780091"/>
    <lineage>
        <taxon>Bacteria</taxon>
        <taxon>Pseudomonadati</taxon>
        <taxon>Pseudomonadota</taxon>
        <taxon>Gammaproteobacteria</taxon>
        <taxon>Lysobacterales</taxon>
        <taxon>Rhodanobacteraceae</taxon>
        <taxon>Luteibacter</taxon>
    </lineage>
</organism>